<dbReference type="Proteomes" id="UP000002027">
    <property type="component" value="Chromosome 1"/>
</dbReference>
<evidence type="ECO:0000313" key="1">
    <source>
        <dbReference type="EMBL" id="ACZ37633.1"/>
    </source>
</evidence>
<evidence type="ECO:0008006" key="3">
    <source>
        <dbReference type="Google" id="ProtNLM"/>
    </source>
</evidence>
<reference evidence="1 2" key="2">
    <citation type="journal article" date="2010" name="Stand. Genomic Sci.">
        <title>Complete genome sequence of Desulfohalobium retbaense type strain (HR(100)).</title>
        <authorList>
            <person name="Spring S."/>
            <person name="Nolan M."/>
            <person name="Lapidus A."/>
            <person name="Glavina Del Rio T."/>
            <person name="Copeland A."/>
            <person name="Tice H."/>
            <person name="Cheng J.F."/>
            <person name="Lucas S."/>
            <person name="Land M."/>
            <person name="Chen F."/>
            <person name="Bruce D."/>
            <person name="Goodwin L."/>
            <person name="Pitluck S."/>
            <person name="Ivanova N."/>
            <person name="Mavromatis K."/>
            <person name="Mikhailova N."/>
            <person name="Pati A."/>
            <person name="Chen A."/>
            <person name="Palaniappan K."/>
            <person name="Hauser L."/>
            <person name="Chang Y.J."/>
            <person name="Jeffries C.D."/>
            <person name="Munk C."/>
            <person name="Kiss H."/>
            <person name="Chain P."/>
            <person name="Han C."/>
            <person name="Brettin T."/>
            <person name="Detter J.C."/>
            <person name="Schuler E."/>
            <person name="Goker M."/>
            <person name="Rohde M."/>
            <person name="Bristow J."/>
            <person name="Eisen J.A."/>
            <person name="Markowitz V."/>
            <person name="Hugenholtz P."/>
            <person name="Kyrpides N.C."/>
            <person name="Klenk H.P."/>
        </authorList>
    </citation>
    <scope>NUCLEOTIDE SEQUENCE [LARGE SCALE GENOMIC DNA]</scope>
    <source>
        <strain evidence="2">ATCC 49802 / DSM 20745 / S 6022</strain>
    </source>
</reference>
<reference evidence="2" key="1">
    <citation type="submission" date="2009-11" db="EMBL/GenBank/DDBJ databases">
        <title>The complete chromosome 1 of Sphaerobacter thermophilus DSM 20745.</title>
        <authorList>
            <person name="Lucas S."/>
            <person name="Copeland A."/>
            <person name="Lapidus A."/>
            <person name="Glavina del Rio T."/>
            <person name="Dalin E."/>
            <person name="Tice H."/>
            <person name="Bruce D."/>
            <person name="Goodwin L."/>
            <person name="Pitluck S."/>
            <person name="Kyrpides N."/>
            <person name="Mavromatis K."/>
            <person name="Ivanova N."/>
            <person name="Mikhailova N."/>
            <person name="LaButti K.M."/>
            <person name="Clum A."/>
            <person name="Sun H.I."/>
            <person name="Brettin T."/>
            <person name="Detter J.C."/>
            <person name="Han C."/>
            <person name="Larimer F."/>
            <person name="Land M."/>
            <person name="Hauser L."/>
            <person name="Markowitz V."/>
            <person name="Cheng J.F."/>
            <person name="Hugenholtz P."/>
            <person name="Woyke T."/>
            <person name="Wu D."/>
            <person name="Steenblock K."/>
            <person name="Schneider S."/>
            <person name="Pukall R."/>
            <person name="Goeker M."/>
            <person name="Klenk H.P."/>
            <person name="Eisen J.A."/>
        </authorList>
    </citation>
    <scope>NUCLEOTIDE SEQUENCE [LARGE SCALE GENOMIC DNA]</scope>
    <source>
        <strain evidence="2">ATCC 49802 / DSM 20745 / S 6022</strain>
    </source>
</reference>
<name>D1C695_SPHTD</name>
<dbReference type="Gene3D" id="3.30.70.100">
    <property type="match status" value="1"/>
</dbReference>
<keyword evidence="2" id="KW-1185">Reference proteome</keyword>
<dbReference type="InterPro" id="IPR011008">
    <property type="entry name" value="Dimeric_a/b-barrel"/>
</dbReference>
<accession>D1C695</accession>
<dbReference type="AlphaFoldDB" id="D1C695"/>
<dbReference type="RefSeq" id="WP_012870681.1">
    <property type="nucleotide sequence ID" value="NC_013523.1"/>
</dbReference>
<dbReference type="InParanoid" id="D1C695"/>
<dbReference type="KEGG" id="sti:Sthe_0194"/>
<evidence type="ECO:0000313" key="2">
    <source>
        <dbReference type="Proteomes" id="UP000002027"/>
    </source>
</evidence>
<sequence length="203" mass="22080">MYARMMQALIKPDMLDTAAAISRDGVLPAAHQQPGFKGLIVLTDPATAKMVTITLWTTEAMMRAGEASDYLEQQLARMASALAAPPTQEALAVRALEAAHPNAMQARLLSYQVNPLLLDDFVGTFRDEVLPAARRERGFGTGLLLINPTAARAISLTLWDSEADLEGGQISGDLRARLSHLSRLLINPPVRETFHVDVLEILP</sequence>
<dbReference type="STRING" id="479434.Sthe_0194"/>
<dbReference type="EMBL" id="CP001823">
    <property type="protein sequence ID" value="ACZ37633.1"/>
    <property type="molecule type" value="Genomic_DNA"/>
</dbReference>
<dbReference type="SUPFAM" id="SSF54909">
    <property type="entry name" value="Dimeric alpha+beta barrel"/>
    <property type="match status" value="1"/>
</dbReference>
<proteinExistence type="predicted"/>
<protein>
    <recommendedName>
        <fullName evidence="3">ABM domain-containing protein</fullName>
    </recommendedName>
</protein>
<organism evidence="1 2">
    <name type="scientific">Sphaerobacter thermophilus (strain ATCC 49802 / DSM 20745 / KCCM 41009 / NCIMB 13125 / S 6022)</name>
    <dbReference type="NCBI Taxonomy" id="479434"/>
    <lineage>
        <taxon>Bacteria</taxon>
        <taxon>Pseudomonadati</taxon>
        <taxon>Thermomicrobiota</taxon>
        <taxon>Thermomicrobia</taxon>
        <taxon>Sphaerobacterales</taxon>
        <taxon>Sphaerobacterineae</taxon>
        <taxon>Sphaerobacteraceae</taxon>
        <taxon>Sphaerobacter</taxon>
    </lineage>
</organism>
<gene>
    <name evidence="1" type="ordered locus">Sthe_0194</name>
</gene>
<dbReference type="HOGENOM" id="CLU_1348217_0_0_0"/>
<dbReference type="eggNOG" id="COG2329">
    <property type="taxonomic scope" value="Bacteria"/>
</dbReference>
<dbReference type="OrthoDB" id="163160at2"/>